<name>A0ABT6FW72_9FLAO</name>
<feature type="chain" id="PRO_5046822836" description="Neuromedin U" evidence="1">
    <location>
        <begin position="22"/>
        <end position="266"/>
    </location>
</feature>
<evidence type="ECO:0000256" key="1">
    <source>
        <dbReference type="SAM" id="SignalP"/>
    </source>
</evidence>
<dbReference type="RefSeq" id="WP_277901247.1">
    <property type="nucleotide sequence ID" value="NZ_JAPMUA010000007.1"/>
</dbReference>
<comment type="caution">
    <text evidence="2">The sequence shown here is derived from an EMBL/GenBank/DDBJ whole genome shotgun (WGS) entry which is preliminary data.</text>
</comment>
<dbReference type="EMBL" id="JAPMUA010000007">
    <property type="protein sequence ID" value="MDG3587521.1"/>
    <property type="molecule type" value="Genomic_DNA"/>
</dbReference>
<organism evidence="2 3">
    <name type="scientific">Galbibacter pacificus</name>
    <dbReference type="NCBI Taxonomy" id="2996052"/>
    <lineage>
        <taxon>Bacteria</taxon>
        <taxon>Pseudomonadati</taxon>
        <taxon>Bacteroidota</taxon>
        <taxon>Flavobacteriia</taxon>
        <taxon>Flavobacteriales</taxon>
        <taxon>Flavobacteriaceae</taxon>
        <taxon>Galbibacter</taxon>
    </lineage>
</organism>
<dbReference type="Proteomes" id="UP001153642">
    <property type="component" value="Unassembled WGS sequence"/>
</dbReference>
<evidence type="ECO:0000313" key="3">
    <source>
        <dbReference type="Proteomes" id="UP001153642"/>
    </source>
</evidence>
<keyword evidence="3" id="KW-1185">Reference proteome</keyword>
<evidence type="ECO:0000313" key="2">
    <source>
        <dbReference type="EMBL" id="MDG3587521.1"/>
    </source>
</evidence>
<sequence length="266" mass="28573">MKKLNLSLLAVLFFSMGMGFAQDADKQASAAQANNPLANMTALNFQNYYVPKLSNAPDEAYMNTSWVRFAKPFAGGKFLLRVSSALSTIAMPNMATGVVNSTSGLGDTNAFVSYSFVSNATTTVGAGPMVTAPTATDEVLGTGKWQGGFAIVAFIAKSPVFQFGGLVTWQASFAGQSDRQDTNGAAIQPFYFWQLGKGTYLRGAPIWYFDFKSNAYSVPMGLGIGKVVNVGKTMVNCFVEPQYSMLTSGTQPQFQLFAGINLQFME</sequence>
<feature type="signal peptide" evidence="1">
    <location>
        <begin position="1"/>
        <end position="21"/>
    </location>
</feature>
<reference evidence="2" key="1">
    <citation type="submission" date="2022-11" db="EMBL/GenBank/DDBJ databases">
        <title>High-quality draft genome sequence of Galbibacter sp. strain CMA-7.</title>
        <authorList>
            <person name="Wei L."/>
            <person name="Dong C."/>
            <person name="Shao Z."/>
        </authorList>
    </citation>
    <scope>NUCLEOTIDE SEQUENCE</scope>
    <source>
        <strain evidence="2">CMA-7</strain>
    </source>
</reference>
<proteinExistence type="predicted"/>
<gene>
    <name evidence="2" type="ORF">OSR52_16800</name>
</gene>
<protein>
    <recommendedName>
        <fullName evidence="4">Neuromedin U</fullName>
    </recommendedName>
</protein>
<evidence type="ECO:0008006" key="4">
    <source>
        <dbReference type="Google" id="ProtNLM"/>
    </source>
</evidence>
<accession>A0ABT6FW72</accession>
<keyword evidence="1" id="KW-0732">Signal</keyword>